<dbReference type="Proteomes" id="UP001642484">
    <property type="component" value="Unassembled WGS sequence"/>
</dbReference>
<feature type="region of interest" description="Disordered" evidence="1">
    <location>
        <begin position="1"/>
        <end position="62"/>
    </location>
</feature>
<reference evidence="2 3" key="1">
    <citation type="submission" date="2024-02" db="EMBL/GenBank/DDBJ databases">
        <authorList>
            <person name="Chen Y."/>
            <person name="Shah S."/>
            <person name="Dougan E. K."/>
            <person name="Thang M."/>
            <person name="Chan C."/>
        </authorList>
    </citation>
    <scope>NUCLEOTIDE SEQUENCE [LARGE SCALE GENOMIC DNA]</scope>
</reference>
<keyword evidence="3" id="KW-1185">Reference proteome</keyword>
<organism evidence="2 3">
    <name type="scientific">Durusdinium trenchii</name>
    <dbReference type="NCBI Taxonomy" id="1381693"/>
    <lineage>
        <taxon>Eukaryota</taxon>
        <taxon>Sar</taxon>
        <taxon>Alveolata</taxon>
        <taxon>Dinophyceae</taxon>
        <taxon>Suessiales</taxon>
        <taxon>Symbiodiniaceae</taxon>
        <taxon>Durusdinium</taxon>
    </lineage>
</organism>
<proteinExistence type="predicted"/>
<name>A0ABP0K243_9DINO</name>
<comment type="caution">
    <text evidence="2">The sequence shown here is derived from an EMBL/GenBank/DDBJ whole genome shotgun (WGS) entry which is preliminary data.</text>
</comment>
<evidence type="ECO:0000256" key="1">
    <source>
        <dbReference type="SAM" id="MobiDB-lite"/>
    </source>
</evidence>
<evidence type="ECO:0000313" key="2">
    <source>
        <dbReference type="EMBL" id="CAK9020495.1"/>
    </source>
</evidence>
<evidence type="ECO:0008006" key="4">
    <source>
        <dbReference type="Google" id="ProtNLM"/>
    </source>
</evidence>
<feature type="compositionally biased region" description="Basic and acidic residues" evidence="1">
    <location>
        <begin position="15"/>
        <end position="25"/>
    </location>
</feature>
<sequence>MSADSKANHRHRRGGRDQQFGRRDLAIWSGEDVCEPRPSGGRRPRVALDGEDDGEGRRIEGNHVTAGSLESLRWATYDAATRTATATGFGGWYQPWYTGSWSEPAGDPIWCFLLWLARVGNATYEFQFSEDFQQAEIIPKGNLGVFCCCCCPCIPGWAPIPSCITRNYMVQADSSVKGDHWERFQGNCGRTPSLYYEIYTVYTIDGKETQWTKLAKEQTSAQVMMTI</sequence>
<accession>A0ABP0K243</accession>
<dbReference type="EMBL" id="CAXAMN010007113">
    <property type="protein sequence ID" value="CAK9020495.1"/>
    <property type="molecule type" value="Genomic_DNA"/>
</dbReference>
<gene>
    <name evidence="2" type="ORF">CCMP2556_LOCUS14078</name>
</gene>
<protein>
    <recommendedName>
        <fullName evidence="4">Phospholipid scramblase</fullName>
    </recommendedName>
</protein>
<evidence type="ECO:0000313" key="3">
    <source>
        <dbReference type="Proteomes" id="UP001642484"/>
    </source>
</evidence>